<evidence type="ECO:0000256" key="1">
    <source>
        <dbReference type="ARBA" id="ARBA00004236"/>
    </source>
</evidence>
<dbReference type="Pfam" id="PF25876">
    <property type="entry name" value="HH_MFP_RND"/>
    <property type="match status" value="1"/>
</dbReference>
<comment type="similarity">
    <text evidence="2">Belongs to the membrane fusion protein (MFP) (TC 8.A.1) family.</text>
</comment>
<feature type="region of interest" description="Disordered" evidence="7">
    <location>
        <begin position="393"/>
        <end position="433"/>
    </location>
</feature>
<evidence type="ECO:0000256" key="2">
    <source>
        <dbReference type="ARBA" id="ARBA00009477"/>
    </source>
</evidence>
<keyword evidence="8" id="KW-1133">Transmembrane helix</keyword>
<dbReference type="InterPro" id="IPR000595">
    <property type="entry name" value="cNMP-bd_dom"/>
</dbReference>
<keyword evidence="11" id="KW-1185">Reference proteome</keyword>
<dbReference type="PANTHER" id="PTHR30469:SF12">
    <property type="entry name" value="MULTIDRUG RESISTANCE PROTEIN MDTA"/>
    <property type="match status" value="1"/>
</dbReference>
<evidence type="ECO:0000256" key="4">
    <source>
        <dbReference type="ARBA" id="ARBA00022475"/>
    </source>
</evidence>
<feature type="region of interest" description="Disordered" evidence="7">
    <location>
        <begin position="46"/>
        <end position="73"/>
    </location>
</feature>
<accession>A0A8D5GDC5</accession>
<evidence type="ECO:0000256" key="6">
    <source>
        <dbReference type="ARBA" id="ARBA00023136"/>
    </source>
</evidence>
<dbReference type="Proteomes" id="UP000826722">
    <property type="component" value="Chromosome"/>
</dbReference>
<dbReference type="Gene3D" id="2.40.30.170">
    <property type="match status" value="1"/>
</dbReference>
<evidence type="ECO:0000313" key="11">
    <source>
        <dbReference type="Proteomes" id="UP000826722"/>
    </source>
</evidence>
<evidence type="ECO:0000256" key="8">
    <source>
        <dbReference type="SAM" id="Phobius"/>
    </source>
</evidence>
<dbReference type="KEGG" id="mpau:ZMTM_07930"/>
<dbReference type="GO" id="GO:1990281">
    <property type="term" value="C:efflux pump complex"/>
    <property type="evidence" value="ECO:0007669"/>
    <property type="project" value="TreeGrafter"/>
</dbReference>
<proteinExistence type="inferred from homology"/>
<dbReference type="InterPro" id="IPR058626">
    <property type="entry name" value="MdtA-like_b-barrel"/>
</dbReference>
<reference evidence="10" key="1">
    <citation type="journal article" date="2021" name="Arch. Microbiol.">
        <title>Methyloradius palustris gen. nov., sp. nov., a methanol-oxidizing bacterium isolated from snow.</title>
        <authorList>
            <person name="Miyadera T."/>
            <person name="Kojima H."/>
            <person name="Fukui M."/>
        </authorList>
    </citation>
    <scope>NUCLEOTIDE SEQUENCE</scope>
    <source>
        <strain evidence="10">Zm11</strain>
    </source>
</reference>
<dbReference type="Gene3D" id="2.40.50.100">
    <property type="match status" value="1"/>
</dbReference>
<dbReference type="Gene3D" id="2.40.420.20">
    <property type="match status" value="1"/>
</dbReference>
<dbReference type="Pfam" id="PF25917">
    <property type="entry name" value="BSH_RND"/>
    <property type="match status" value="1"/>
</dbReference>
<evidence type="ECO:0000313" key="10">
    <source>
        <dbReference type="EMBL" id="BCM24534.1"/>
    </source>
</evidence>
<gene>
    <name evidence="10" type="primary">mdtA_2</name>
    <name evidence="10" type="ORF">ZMTM_07930</name>
</gene>
<keyword evidence="5" id="KW-0997">Cell inner membrane</keyword>
<dbReference type="InterPro" id="IPR006143">
    <property type="entry name" value="RND_pump_MFP"/>
</dbReference>
<evidence type="ECO:0000256" key="5">
    <source>
        <dbReference type="ARBA" id="ARBA00022519"/>
    </source>
</evidence>
<dbReference type="InterPro" id="IPR058625">
    <property type="entry name" value="MdtA-like_BSH"/>
</dbReference>
<feature type="domain" description="Cyclic nucleotide-binding" evidence="9">
    <location>
        <begin position="338"/>
        <end position="392"/>
    </location>
</feature>
<sequence length="433" mass="46225">MALTQNTSISSSKKRWKILIWFLIIVLIVAGASYYRHYQQAKATSGDGATEASQAAGPGKKFDPSAKPAPVATAKAKTQDVNIYLDALGTVTPRNTVTVKARVDGQLLKLYFTEGQMVNAGDLLAQIDPQPYQVALAQAEGQLFRDKALLENTSIDLERYKTLLGQDSISKQQADTQEALVRQYRGAVAVDQALVDSAKLQLSYARITAPIAGRVGLRQVDPGNMIHSTDTNGIVTITQLQPITALFNVPEDNLPSINERVNSGEPVSVDAFDRAQKSKLASGKLLTTDNQIDTTTGTIKLRAIFKNDDAALFPNQFINVKILVDVQKDAVVIPVAGLQRGSKGDYVYVLVDGDSVTVRPVKSGYVDGEVVVIAKGLDAGEVVVTDGTDKLREGAKVKPMEPVAADATAGKHGHGGHHKKGGQKPGEKSGGAD</sequence>
<feature type="compositionally biased region" description="Basic residues" evidence="7">
    <location>
        <begin position="411"/>
        <end position="422"/>
    </location>
</feature>
<feature type="transmembrane region" description="Helical" evidence="8">
    <location>
        <begin position="18"/>
        <end position="35"/>
    </location>
</feature>
<dbReference type="NCBIfam" id="TIGR01730">
    <property type="entry name" value="RND_mfp"/>
    <property type="match status" value="1"/>
</dbReference>
<dbReference type="PANTHER" id="PTHR30469">
    <property type="entry name" value="MULTIDRUG RESISTANCE PROTEIN MDTA"/>
    <property type="match status" value="1"/>
</dbReference>
<name>A0A8D5GDC5_9PROT</name>
<evidence type="ECO:0000256" key="7">
    <source>
        <dbReference type="SAM" id="MobiDB-lite"/>
    </source>
</evidence>
<keyword evidence="8" id="KW-0812">Transmembrane</keyword>
<protein>
    <submittedName>
        <fullName evidence="10">Multidrug resistance protein MdtA</fullName>
    </submittedName>
</protein>
<dbReference type="InterPro" id="IPR058624">
    <property type="entry name" value="MdtA-like_HH"/>
</dbReference>
<organism evidence="10 11">
    <name type="scientific">Methyloradius palustris</name>
    <dbReference type="NCBI Taxonomy" id="2778876"/>
    <lineage>
        <taxon>Bacteria</taxon>
        <taxon>Pseudomonadati</taxon>
        <taxon>Pseudomonadota</taxon>
        <taxon>Betaproteobacteria</taxon>
        <taxon>Nitrosomonadales</taxon>
        <taxon>Methylophilaceae</taxon>
        <taxon>Methyloradius</taxon>
    </lineage>
</organism>
<dbReference type="SUPFAM" id="SSF111369">
    <property type="entry name" value="HlyD-like secretion proteins"/>
    <property type="match status" value="1"/>
</dbReference>
<dbReference type="RefSeq" id="WP_221765056.1">
    <property type="nucleotide sequence ID" value="NZ_AP024110.1"/>
</dbReference>
<dbReference type="InterPro" id="IPR058627">
    <property type="entry name" value="MdtA-like_C"/>
</dbReference>
<keyword evidence="3" id="KW-0813">Transport</keyword>
<keyword evidence="4" id="KW-1003">Cell membrane</keyword>
<evidence type="ECO:0000256" key="3">
    <source>
        <dbReference type="ARBA" id="ARBA00022448"/>
    </source>
</evidence>
<dbReference type="Pfam" id="PF25967">
    <property type="entry name" value="RND-MFP_C"/>
    <property type="match status" value="1"/>
</dbReference>
<dbReference type="GO" id="GO:0015562">
    <property type="term" value="F:efflux transmembrane transporter activity"/>
    <property type="evidence" value="ECO:0007669"/>
    <property type="project" value="TreeGrafter"/>
</dbReference>
<evidence type="ECO:0000259" key="9">
    <source>
        <dbReference type="PROSITE" id="PS50042"/>
    </source>
</evidence>
<keyword evidence="6 8" id="KW-0472">Membrane</keyword>
<dbReference type="Gene3D" id="1.10.287.470">
    <property type="entry name" value="Helix hairpin bin"/>
    <property type="match status" value="1"/>
</dbReference>
<comment type="subcellular location">
    <subcellularLocation>
        <location evidence="1">Cell membrane</location>
    </subcellularLocation>
</comment>
<dbReference type="EMBL" id="AP024110">
    <property type="protein sequence ID" value="BCM24534.1"/>
    <property type="molecule type" value="Genomic_DNA"/>
</dbReference>
<dbReference type="Pfam" id="PF25944">
    <property type="entry name" value="Beta-barrel_RND"/>
    <property type="match status" value="1"/>
</dbReference>
<dbReference type="PROSITE" id="PS50042">
    <property type="entry name" value="CNMP_BINDING_3"/>
    <property type="match status" value="1"/>
</dbReference>
<dbReference type="AlphaFoldDB" id="A0A8D5GDC5"/>
<dbReference type="NCBIfam" id="NF008589">
    <property type="entry name" value="PRK11556.1"/>
    <property type="match status" value="1"/>
</dbReference>